<dbReference type="STRING" id="883114.HMPREF9709_00233"/>
<dbReference type="PROSITE" id="PS00092">
    <property type="entry name" value="N6_MTASE"/>
    <property type="match status" value="1"/>
</dbReference>
<dbReference type="PANTHER" id="PTHR47313:SF1">
    <property type="entry name" value="RIBOSOMAL RNA LARGE SUBUNIT METHYLTRANSFERASE K_L"/>
    <property type="match status" value="1"/>
</dbReference>
<dbReference type="InterPro" id="IPR054170">
    <property type="entry name" value="RlmL_1st"/>
</dbReference>
<dbReference type="OrthoDB" id="9809404at2"/>
<dbReference type="CDD" id="cd02440">
    <property type="entry name" value="AdoMet_MTases"/>
    <property type="match status" value="1"/>
</dbReference>
<dbReference type="Pfam" id="PF02926">
    <property type="entry name" value="THUMP"/>
    <property type="match status" value="1"/>
</dbReference>
<gene>
    <name evidence="5" type="ORF">HMPREF9709_00233</name>
</gene>
<dbReference type="GO" id="GO:0008990">
    <property type="term" value="F:rRNA (guanine-N2-)-methyltransferase activity"/>
    <property type="evidence" value="ECO:0007669"/>
    <property type="project" value="TreeGrafter"/>
</dbReference>
<evidence type="ECO:0000256" key="1">
    <source>
        <dbReference type="ARBA" id="ARBA00022603"/>
    </source>
</evidence>
<keyword evidence="2" id="KW-0808">Transferase</keyword>
<keyword evidence="3" id="KW-0694">RNA-binding</keyword>
<dbReference type="PANTHER" id="PTHR47313">
    <property type="entry name" value="RIBOSOMAL RNA LARGE SUBUNIT METHYLTRANSFERASE K/L"/>
    <property type="match status" value="1"/>
</dbReference>
<keyword evidence="6" id="KW-1185">Reference proteome</keyword>
<dbReference type="AlphaFoldDB" id="H3NLM2"/>
<evidence type="ECO:0000313" key="6">
    <source>
        <dbReference type="Proteomes" id="UP000004191"/>
    </source>
</evidence>
<dbReference type="GeneID" id="96998255"/>
<feature type="domain" description="THUMP" evidence="4">
    <location>
        <begin position="46"/>
        <end position="156"/>
    </location>
</feature>
<dbReference type="GO" id="GO:0003723">
    <property type="term" value="F:RNA binding"/>
    <property type="evidence" value="ECO:0007669"/>
    <property type="project" value="UniProtKB-UniRule"/>
</dbReference>
<evidence type="ECO:0000313" key="5">
    <source>
        <dbReference type="EMBL" id="EHR35787.1"/>
    </source>
</evidence>
<dbReference type="InterPro" id="IPR004114">
    <property type="entry name" value="THUMP_dom"/>
</dbReference>
<dbReference type="Gene3D" id="3.30.2130.30">
    <property type="match status" value="1"/>
</dbReference>
<organism evidence="5 6">
    <name type="scientific">Helcococcus kunzii ATCC 51366</name>
    <dbReference type="NCBI Taxonomy" id="883114"/>
    <lineage>
        <taxon>Bacteria</taxon>
        <taxon>Bacillati</taxon>
        <taxon>Bacillota</taxon>
        <taxon>Tissierellia</taxon>
        <taxon>Tissierellales</taxon>
        <taxon>Peptoniphilaceae</taxon>
        <taxon>Helcococcus</taxon>
    </lineage>
</organism>
<dbReference type="PATRIC" id="fig|883114.3.peg.229"/>
<dbReference type="InterPro" id="IPR029063">
    <property type="entry name" value="SAM-dependent_MTases_sf"/>
</dbReference>
<evidence type="ECO:0000256" key="3">
    <source>
        <dbReference type="PROSITE-ProRule" id="PRU00529"/>
    </source>
</evidence>
<dbReference type="RefSeq" id="WP_005397140.1">
    <property type="nucleotide sequence ID" value="NZ_JH601088.1"/>
</dbReference>
<name>H3NLM2_9FIRM</name>
<comment type="caution">
    <text evidence="5">The sequence shown here is derived from an EMBL/GenBank/DDBJ whole genome shotgun (WGS) entry which is preliminary data.</text>
</comment>
<proteinExistence type="predicted"/>
<dbReference type="InterPro" id="IPR000241">
    <property type="entry name" value="RlmKL-like_Mtase"/>
</dbReference>
<dbReference type="Gene3D" id="3.40.50.150">
    <property type="entry name" value="Vaccinia Virus protein VP39"/>
    <property type="match status" value="1"/>
</dbReference>
<dbReference type="PROSITE" id="PS51165">
    <property type="entry name" value="THUMP"/>
    <property type="match status" value="1"/>
</dbReference>
<keyword evidence="1" id="KW-0489">Methyltransferase</keyword>
<dbReference type="HOGENOM" id="CLU_032119_3_1_9"/>
<dbReference type="Pfam" id="PF22020">
    <property type="entry name" value="RlmL_1st"/>
    <property type="match status" value="1"/>
</dbReference>
<evidence type="ECO:0000259" key="4">
    <source>
        <dbReference type="PROSITE" id="PS51165"/>
    </source>
</evidence>
<dbReference type="CDD" id="cd11715">
    <property type="entry name" value="THUMP_AdoMetMT"/>
    <property type="match status" value="1"/>
</dbReference>
<dbReference type="SUPFAM" id="SSF53335">
    <property type="entry name" value="S-adenosyl-L-methionine-dependent methyltransferases"/>
    <property type="match status" value="1"/>
</dbReference>
<accession>H3NLM2</accession>
<dbReference type="eggNOG" id="COG0116">
    <property type="taxonomic scope" value="Bacteria"/>
</dbReference>
<dbReference type="Pfam" id="PF01170">
    <property type="entry name" value="UPF0020"/>
    <property type="match status" value="1"/>
</dbReference>
<dbReference type="InterPro" id="IPR002052">
    <property type="entry name" value="DNA_methylase_N6_adenine_CS"/>
</dbReference>
<dbReference type="Proteomes" id="UP000004191">
    <property type="component" value="Unassembled WGS sequence"/>
</dbReference>
<sequence>MRDKYNIYISTAFGLESVVRKECEDLGFKDLVVSNGKVEFIGTQRDIVKANLWLRSAERVYIKLMEFEALTFDDIYDNINNFDWENYLSENGKYIISGKSVKSKLYSISDNQSITKKAIIDRLGKVYQKSWFMESEEQYKIRIALLNDIATVILDTSGSGLHKRGYRTEQNEAPIKESLAAALILLSKWDGKRDFIDLFCGSGTIPIEAALIAKNIAPGISRKFDFMNWPYFDQEVYRDEKIKAYNAINDNEVNITGFDIDPKAIEISKNNAINAGVDEDIKFVIKDVNKVGLKNNFAVVISNPPYGERMGDDREMQDIYKAISKLINISTTLSFYFITSDEDFERNINYKCDQKRKLFNGRIEVNYYQYHGPDPLNLLEE</sequence>
<dbReference type="EMBL" id="AGEI01000007">
    <property type="protein sequence ID" value="EHR35787.1"/>
    <property type="molecule type" value="Genomic_DNA"/>
</dbReference>
<evidence type="ECO:0000256" key="2">
    <source>
        <dbReference type="ARBA" id="ARBA00022679"/>
    </source>
</evidence>
<reference evidence="5 6" key="1">
    <citation type="submission" date="2012-01" db="EMBL/GenBank/DDBJ databases">
        <title>The Genome Sequence of Helcococcus kunzii ATCC 51366.</title>
        <authorList>
            <consortium name="The Broad Institute Genome Sequencing Platform"/>
            <person name="Earl A."/>
            <person name="Ward D."/>
            <person name="Feldgarden M."/>
            <person name="Gevers D."/>
            <person name="Huys G."/>
            <person name="Young S.K."/>
            <person name="Zeng Q."/>
            <person name="Gargeya S."/>
            <person name="Fitzgerald M."/>
            <person name="Haas B."/>
            <person name="Abouelleil A."/>
            <person name="Alvarado L."/>
            <person name="Arachchi H.M."/>
            <person name="Berlin A."/>
            <person name="Chapman S.B."/>
            <person name="Gearin G."/>
            <person name="Goldberg J."/>
            <person name="Griggs A."/>
            <person name="Gujja S."/>
            <person name="Hansen M."/>
            <person name="Heiman D."/>
            <person name="Howarth C."/>
            <person name="Larimer J."/>
            <person name="Lui A."/>
            <person name="MacDonald P.J.P."/>
            <person name="McCowen C."/>
            <person name="Montmayeur A."/>
            <person name="Murphy C."/>
            <person name="Neiman D."/>
            <person name="Pearson M."/>
            <person name="Priest M."/>
            <person name="Roberts A."/>
            <person name="Saif S."/>
            <person name="Shea T."/>
            <person name="Sisk P."/>
            <person name="Stolte C."/>
            <person name="Sykes S."/>
            <person name="Wortman J."/>
            <person name="Nusbaum C."/>
            <person name="Birren B."/>
        </authorList>
    </citation>
    <scope>NUCLEOTIDE SEQUENCE [LARGE SCALE GENOMIC DNA]</scope>
    <source>
        <strain evidence="5 6">ATCC 51366</strain>
    </source>
</reference>
<protein>
    <recommendedName>
        <fullName evidence="4">THUMP domain-containing protein</fullName>
    </recommendedName>
</protein>
<dbReference type="GO" id="GO:0070043">
    <property type="term" value="F:rRNA (guanine-N7-)-methyltransferase activity"/>
    <property type="evidence" value="ECO:0007669"/>
    <property type="project" value="TreeGrafter"/>
</dbReference>